<keyword evidence="4" id="KW-1185">Reference proteome</keyword>
<accession>A0A5N0TN96</accession>
<dbReference type="Pfam" id="PF07510">
    <property type="entry name" value="GmrSD_C"/>
    <property type="match status" value="1"/>
</dbReference>
<dbReference type="Proteomes" id="UP000326838">
    <property type="component" value="Unassembled WGS sequence"/>
</dbReference>
<organism evidence="3 4">
    <name type="scientific">Microbacterium caowuchunii</name>
    <dbReference type="NCBI Taxonomy" id="2614638"/>
    <lineage>
        <taxon>Bacteria</taxon>
        <taxon>Bacillati</taxon>
        <taxon>Actinomycetota</taxon>
        <taxon>Actinomycetes</taxon>
        <taxon>Micrococcales</taxon>
        <taxon>Microbacteriaceae</taxon>
        <taxon>Microbacterium</taxon>
    </lineage>
</organism>
<dbReference type="InterPro" id="IPR011089">
    <property type="entry name" value="GmrSD_C"/>
</dbReference>
<evidence type="ECO:0000259" key="2">
    <source>
        <dbReference type="Pfam" id="PF07510"/>
    </source>
</evidence>
<name>A0A5N0TN96_9MICO</name>
<protein>
    <submittedName>
        <fullName evidence="3">DUF262 domain-containing protein</fullName>
    </submittedName>
</protein>
<comment type="caution">
    <text evidence="3">The sequence shown here is derived from an EMBL/GenBank/DDBJ whole genome shotgun (WGS) entry which is preliminary data.</text>
</comment>
<dbReference type="InterPro" id="IPR004919">
    <property type="entry name" value="GmrSD_N"/>
</dbReference>
<feature type="domain" description="GmrSD restriction endonucleases C-terminal" evidence="2">
    <location>
        <begin position="416"/>
        <end position="547"/>
    </location>
</feature>
<dbReference type="AlphaFoldDB" id="A0A5N0TN96"/>
<evidence type="ECO:0000259" key="1">
    <source>
        <dbReference type="Pfam" id="PF03235"/>
    </source>
</evidence>
<gene>
    <name evidence="3" type="ORF">F6B40_00625</name>
</gene>
<dbReference type="PANTHER" id="PTHR35149">
    <property type="entry name" value="SLL5132 PROTEIN"/>
    <property type="match status" value="1"/>
</dbReference>
<reference evidence="4" key="1">
    <citation type="submission" date="2019-09" db="EMBL/GenBank/DDBJ databases">
        <title>Mumia zhuanghuii sp. nov. isolated from the intestinal contents of plateau pika (Ochotona curzoniae) in the Qinghai-Tibet plateau of China.</title>
        <authorList>
            <person name="Tian Z."/>
        </authorList>
    </citation>
    <scope>NUCLEOTIDE SEQUENCE [LARGE SCALE GENOMIC DNA]</scope>
    <source>
        <strain evidence="4">L-033</strain>
    </source>
</reference>
<evidence type="ECO:0000313" key="3">
    <source>
        <dbReference type="EMBL" id="KAA9135738.1"/>
    </source>
</evidence>
<proteinExistence type="predicted"/>
<dbReference type="Pfam" id="PF03235">
    <property type="entry name" value="GmrSD_N"/>
    <property type="match status" value="1"/>
</dbReference>
<evidence type="ECO:0000313" key="4">
    <source>
        <dbReference type="Proteomes" id="UP000326838"/>
    </source>
</evidence>
<feature type="domain" description="GmrSD restriction endonucleases N-terminal" evidence="1">
    <location>
        <begin position="24"/>
        <end position="235"/>
    </location>
</feature>
<sequence length="557" mass="62018">MTGPTIEGNAVARETDFDHDQVGHLLADHLIEVPRFQRRYAWTADNVGEYLSDLAEARSKDRDYFVGTVVLTQPEDDSFRRRVVDGQQRLATTSILLVAIRDRLAELGKAEQAKRVQERYLRGYELQAEGVFERLALGPHDSEPYLGLLEGQVAADHDAHPLVVSYRLCKQHVEGLTPDADSYSALMDIVNQLEKRVQILVAVASNIQEAYVIFETLNDRGADLTTADLLKNYLFSASGAYLSTVEHKWVQLESAFEKPEDLVRLIRFELISRKGPVRTSKLYRAIQEDIGESGVTANTYLSRLVKAKDAYVALRDPDSDYWKSDRVDVRDSLLAYRRFQFESSIPVVLAGFASWGFDDACRLLNKVLIWSVRALFAGNIGAKLAEDTFGNTAASISAGTAVNQVDVRAGLDKLIPSDDQFRAAFVRYGVMPGSRVKYILGMIERVESDIARRDTSALDWSSRGVTIEHIHPKSQPALLGEGSAATLVDTVGNLTLLEKKLNKDLGSKLPTEKAAVYGESSFTMTRALTGLDQWDAEAVERRMERLAGLACRAWPEV</sequence>
<dbReference type="PANTHER" id="PTHR35149:SF1">
    <property type="entry name" value="DUF5655 DOMAIN-CONTAINING PROTEIN"/>
    <property type="match status" value="1"/>
</dbReference>
<dbReference type="EMBL" id="VYUY01000003">
    <property type="protein sequence ID" value="KAA9135738.1"/>
    <property type="molecule type" value="Genomic_DNA"/>
</dbReference>